<keyword evidence="2" id="KW-1185">Reference proteome</keyword>
<reference evidence="1 2" key="1">
    <citation type="submission" date="2020-02" db="EMBL/GenBank/DDBJ databases">
        <title>Genome analysis of Thermosulfuriphilus ammonigenes ST65T, an anaerobic thermophilic chemolithoautotrophic bacterium isolated from a deep-sea hydrothermal vent.</title>
        <authorList>
            <person name="Slobodkina G."/>
            <person name="Allioux M."/>
            <person name="Merkel A."/>
            <person name="Alain K."/>
            <person name="Jebbar M."/>
            <person name="Slobodkin A."/>
        </authorList>
    </citation>
    <scope>NUCLEOTIDE SEQUENCE [LARGE SCALE GENOMIC DNA]</scope>
    <source>
        <strain evidence="1 2">ST65</strain>
    </source>
</reference>
<evidence type="ECO:0000313" key="1">
    <source>
        <dbReference type="EMBL" id="QIJ72551.1"/>
    </source>
</evidence>
<dbReference type="KEGG" id="tav:G4V39_09830"/>
<evidence type="ECO:0000313" key="2">
    <source>
        <dbReference type="Proteomes" id="UP000502179"/>
    </source>
</evidence>
<dbReference type="AlphaFoldDB" id="A0A6G7PYF4"/>
<dbReference type="Proteomes" id="UP000502179">
    <property type="component" value="Chromosome"/>
</dbReference>
<gene>
    <name evidence="1" type="ORF">G4V39_09830</name>
</gene>
<dbReference type="SUPFAM" id="SSF56935">
    <property type="entry name" value="Porins"/>
    <property type="match status" value="1"/>
</dbReference>
<accession>A0A6G7PYF4</accession>
<dbReference type="EMBL" id="CP048877">
    <property type="protein sequence ID" value="QIJ72551.1"/>
    <property type="molecule type" value="Genomic_DNA"/>
</dbReference>
<dbReference type="RefSeq" id="WP_166032768.1">
    <property type="nucleotide sequence ID" value="NZ_CP048877.1"/>
</dbReference>
<proteinExistence type="predicted"/>
<sequence>MKAYNFSTDWRYWEYSDQESQLQQTYSLSLSSQATRAINTGATIRYNRTERGSQRRELFTPTAYLGIRNDLFNFNLSATDTERRNSDSPNFSSRSWDANLSTTYKETSLRFYYGSSTQQDDSQPRRIDSTSDHWGFSANRLWRGINLFYDYRGSTSDDRVKESTTDTESHFLKGQYTGRWRKLSYNFGQQFSFTKTDWKGKISGGGYSEFELTISISWEPSKPANGDSLTKNQEIIIDLGTQSLDSIYFYTDGTILEPVPTTVRWDIYWSSDKSTWNLIASNISLPYRFSSTFSRGRYIKLVVKDVPSPAPILNDPEVRAYLFIYSSSYTQKSKTYRTDLSLTYALNEDISLSYYLAYDKNIPEPGNQAENTVHTLAGSWFINKYLQTQANLSQSSNKVEGQPETKITNASATIISDILETLSLSTGLTHSISEVGGAKQSSSDSLTLSTSAKLYPDLDLRWDVTYTLSHSYESDTDTTGLTSRLNIIARIRPSLTINSLYNYTRSETTGATSSQATSHNLSLDVSWRASDVLLIRAAEAVSWSDTEDKTFSSNYSLWWAVSPKVQFNLQYSGSRNGSKSDQYSTFLSWTISRYLSLKTNYSWSKSDGQTQWTWMVNLTASF</sequence>
<name>A0A6G7PYF4_9BACT</name>
<protein>
    <submittedName>
        <fullName evidence="1">Uncharacterized protein</fullName>
    </submittedName>
</protein>
<organism evidence="1 2">
    <name type="scientific">Thermosulfuriphilus ammonigenes</name>
    <dbReference type="NCBI Taxonomy" id="1936021"/>
    <lineage>
        <taxon>Bacteria</taxon>
        <taxon>Pseudomonadati</taxon>
        <taxon>Thermodesulfobacteriota</taxon>
        <taxon>Thermodesulfobacteria</taxon>
        <taxon>Thermodesulfobacteriales</taxon>
        <taxon>Thermodesulfobacteriaceae</taxon>
        <taxon>Thermosulfuriphilus</taxon>
    </lineage>
</organism>